<keyword evidence="5 13" id="KW-0963">Cytoplasm</keyword>
<dbReference type="InterPro" id="IPR038385">
    <property type="entry name" value="Sua5/YwlC_C"/>
</dbReference>
<keyword evidence="10 13" id="KW-0067">ATP-binding</keyword>
<evidence type="ECO:0000256" key="9">
    <source>
        <dbReference type="ARBA" id="ARBA00022741"/>
    </source>
</evidence>
<feature type="binding site" evidence="14">
    <location>
        <position position="197"/>
    </location>
    <ligand>
        <name>ATP</name>
        <dbReference type="ChEBI" id="CHEBI:30616"/>
    </ligand>
</feature>
<feature type="binding site" evidence="14">
    <location>
        <position position="145"/>
    </location>
    <ligand>
        <name>ATP</name>
        <dbReference type="ChEBI" id="CHEBI:30616"/>
    </ligand>
</feature>
<dbReference type="Pfam" id="PF03481">
    <property type="entry name" value="Sua5_C"/>
    <property type="match status" value="1"/>
</dbReference>
<dbReference type="AlphaFoldDB" id="A0A1W1XW17"/>
<dbReference type="GO" id="GO:0003725">
    <property type="term" value="F:double-stranded RNA binding"/>
    <property type="evidence" value="ECO:0007669"/>
    <property type="project" value="UniProtKB-UniRule"/>
</dbReference>
<dbReference type="EC" id="2.7.7.87" evidence="3 13"/>
<dbReference type="GO" id="GO:0005737">
    <property type="term" value="C:cytoplasm"/>
    <property type="evidence" value="ECO:0007669"/>
    <property type="project" value="UniProtKB-SubCell"/>
</dbReference>
<evidence type="ECO:0000256" key="11">
    <source>
        <dbReference type="ARBA" id="ARBA00029774"/>
    </source>
</evidence>
<dbReference type="Proteomes" id="UP000192468">
    <property type="component" value="Unassembled WGS sequence"/>
</dbReference>
<dbReference type="FunFam" id="3.40.50.11030:FF:000001">
    <property type="entry name" value="Threonylcarbamoyl-AMP synthase"/>
    <property type="match status" value="1"/>
</dbReference>
<feature type="binding site" evidence="14">
    <location>
        <position position="64"/>
    </location>
    <ligand>
        <name>ATP</name>
        <dbReference type="ChEBI" id="CHEBI:30616"/>
    </ligand>
</feature>
<dbReference type="NCBIfam" id="TIGR00057">
    <property type="entry name" value="L-threonylcarbamoyladenylate synthase"/>
    <property type="match status" value="1"/>
</dbReference>
<dbReference type="GO" id="GO:0008033">
    <property type="term" value="P:tRNA processing"/>
    <property type="evidence" value="ECO:0007669"/>
    <property type="project" value="UniProtKB-KW"/>
</dbReference>
<evidence type="ECO:0000256" key="6">
    <source>
        <dbReference type="ARBA" id="ARBA00022679"/>
    </source>
</evidence>
<gene>
    <name evidence="16" type="ORF">SAMN02745134_03416</name>
</gene>
<evidence type="ECO:0000256" key="12">
    <source>
        <dbReference type="ARBA" id="ARBA00048366"/>
    </source>
</evidence>
<dbReference type="RefSeq" id="WP_084117423.1">
    <property type="nucleotide sequence ID" value="NZ_FWXH01000022.1"/>
</dbReference>
<evidence type="ECO:0000256" key="8">
    <source>
        <dbReference type="ARBA" id="ARBA00022695"/>
    </source>
</evidence>
<feature type="binding site" evidence="14">
    <location>
        <position position="69"/>
    </location>
    <ligand>
        <name>L-threonine</name>
        <dbReference type="ChEBI" id="CHEBI:57926"/>
    </ligand>
</feature>
<feature type="binding site" evidence="14">
    <location>
        <position position="239"/>
    </location>
    <ligand>
        <name>ATP</name>
        <dbReference type="ChEBI" id="CHEBI:30616"/>
    </ligand>
</feature>
<evidence type="ECO:0000259" key="15">
    <source>
        <dbReference type="PROSITE" id="PS51163"/>
    </source>
</evidence>
<dbReference type="OrthoDB" id="9814580at2"/>
<dbReference type="Pfam" id="PF01300">
    <property type="entry name" value="Sua5_yciO_yrdC"/>
    <property type="match status" value="1"/>
</dbReference>
<feature type="binding site" evidence="14">
    <location>
        <position position="183"/>
    </location>
    <ligand>
        <name>L-threonine</name>
        <dbReference type="ChEBI" id="CHEBI:57926"/>
    </ligand>
</feature>
<name>A0A1W1XW17_9CLOT</name>
<evidence type="ECO:0000256" key="2">
    <source>
        <dbReference type="ARBA" id="ARBA00007663"/>
    </source>
</evidence>
<evidence type="ECO:0000256" key="14">
    <source>
        <dbReference type="PIRSR" id="PIRSR004930-1"/>
    </source>
</evidence>
<evidence type="ECO:0000313" key="16">
    <source>
        <dbReference type="EMBL" id="SMC28159.1"/>
    </source>
</evidence>
<comment type="similarity">
    <text evidence="2 13">Belongs to the SUA5 family.</text>
</comment>
<proteinExistence type="inferred from homology"/>
<evidence type="ECO:0000256" key="5">
    <source>
        <dbReference type="ARBA" id="ARBA00022490"/>
    </source>
</evidence>
<evidence type="ECO:0000256" key="3">
    <source>
        <dbReference type="ARBA" id="ARBA00012584"/>
    </source>
</evidence>
<dbReference type="Gene3D" id="3.90.870.10">
    <property type="entry name" value="DHBP synthase"/>
    <property type="match status" value="1"/>
</dbReference>
<dbReference type="InterPro" id="IPR005145">
    <property type="entry name" value="Sua5_C"/>
</dbReference>
<evidence type="ECO:0000256" key="10">
    <source>
        <dbReference type="ARBA" id="ARBA00022840"/>
    </source>
</evidence>
<dbReference type="GO" id="GO:0006450">
    <property type="term" value="P:regulation of translational fidelity"/>
    <property type="evidence" value="ECO:0007669"/>
    <property type="project" value="TreeGrafter"/>
</dbReference>
<feature type="binding site" evidence="14">
    <location>
        <position position="153"/>
    </location>
    <ligand>
        <name>ATP</name>
        <dbReference type="ChEBI" id="CHEBI:30616"/>
    </ligand>
</feature>
<dbReference type="GO" id="GO:0061710">
    <property type="term" value="F:L-threonylcarbamoyladenylate synthase"/>
    <property type="evidence" value="ECO:0007669"/>
    <property type="project" value="UniProtKB-EC"/>
</dbReference>
<protein>
    <recommendedName>
        <fullName evidence="4 13">Threonylcarbamoyl-AMP synthase</fullName>
        <shortName evidence="13">TC-AMP synthase</shortName>
        <ecNumber evidence="3 13">2.7.7.87</ecNumber>
    </recommendedName>
    <alternativeName>
        <fullName evidence="11 13">L-threonylcarbamoyladenylate synthase</fullName>
    </alternativeName>
</protein>
<comment type="function">
    <text evidence="13">Required for the formation of a threonylcarbamoyl group on adenosine at position 37 (t(6)A37) in tRNAs that read codons beginning with adenine.</text>
</comment>
<keyword evidence="17" id="KW-1185">Reference proteome</keyword>
<dbReference type="InterPro" id="IPR050156">
    <property type="entry name" value="TC-AMP_synthase_SUA5"/>
</dbReference>
<evidence type="ECO:0000256" key="4">
    <source>
        <dbReference type="ARBA" id="ARBA00015492"/>
    </source>
</evidence>
<organism evidence="16 17">
    <name type="scientific">Clostridium acidisoli DSM 12555</name>
    <dbReference type="NCBI Taxonomy" id="1121291"/>
    <lineage>
        <taxon>Bacteria</taxon>
        <taxon>Bacillati</taxon>
        <taxon>Bacillota</taxon>
        <taxon>Clostridia</taxon>
        <taxon>Eubacteriales</taxon>
        <taxon>Clostridiaceae</taxon>
        <taxon>Clostridium</taxon>
    </lineage>
</organism>
<dbReference type="InterPro" id="IPR010923">
    <property type="entry name" value="T(6)A37_SUA5"/>
</dbReference>
<dbReference type="PANTHER" id="PTHR17490">
    <property type="entry name" value="SUA5"/>
    <property type="match status" value="1"/>
</dbReference>
<sequence length="350" mass="38364">MNTKIDILDTKNLDKDVIFTIGNIIRDGGLVAFPTETVYGLGANALDSEAVKKIFVAKGRPQDNPLIVHIAEFNELDRLVQNVPDIAKKLMKCFWPGPMTLILEKKPIIPDTTSAGLKSIGIRMPSDIIAREIIKSSGVPIAAPSANISGKPSPTDMERCVEDLNGKIDYIIGGETSKVGLESTIIDCTVNPPCVLRPGGITLEMLKKVDEKIYIDKAIMEKPKENLKPKAPGMKYRHYAPKAPVKIVKGELKKTIAKINEIVQNYIGQGKKVGIMATDETKDLYNDALVISLGSRKDLNSIGKNLFETLRCFDDKEVDIILSEAFDEIGFGVAIMNRLNKSAGFNIIDV</sequence>
<evidence type="ECO:0000313" key="17">
    <source>
        <dbReference type="Proteomes" id="UP000192468"/>
    </source>
</evidence>
<keyword evidence="6 13" id="KW-0808">Transferase</keyword>
<feature type="binding site" evidence="14">
    <location>
        <position position="123"/>
    </location>
    <ligand>
        <name>L-threonine</name>
        <dbReference type="ChEBI" id="CHEBI:57926"/>
    </ligand>
</feature>
<dbReference type="EMBL" id="FWXH01000022">
    <property type="protein sequence ID" value="SMC28159.1"/>
    <property type="molecule type" value="Genomic_DNA"/>
</dbReference>
<keyword evidence="7 13" id="KW-0819">tRNA processing</keyword>
<accession>A0A1W1XW17</accession>
<reference evidence="16 17" key="1">
    <citation type="submission" date="2017-04" db="EMBL/GenBank/DDBJ databases">
        <authorList>
            <person name="Afonso C.L."/>
            <person name="Miller P.J."/>
            <person name="Scott M.A."/>
            <person name="Spackman E."/>
            <person name="Goraichik I."/>
            <person name="Dimitrov K.M."/>
            <person name="Suarez D.L."/>
            <person name="Swayne D.E."/>
        </authorList>
    </citation>
    <scope>NUCLEOTIDE SEQUENCE [LARGE SCALE GENOMIC DNA]</scope>
    <source>
        <strain evidence="16 17">DSM 12555</strain>
    </source>
</reference>
<dbReference type="InterPro" id="IPR017945">
    <property type="entry name" value="DHBP_synth_RibB-like_a/b_dom"/>
</dbReference>
<evidence type="ECO:0000256" key="13">
    <source>
        <dbReference type="PIRNR" id="PIRNR004930"/>
    </source>
</evidence>
<dbReference type="GO" id="GO:0000049">
    <property type="term" value="F:tRNA binding"/>
    <property type="evidence" value="ECO:0007669"/>
    <property type="project" value="TreeGrafter"/>
</dbReference>
<dbReference type="FunFam" id="3.90.870.10:FF:000009">
    <property type="entry name" value="Threonylcarbamoyl-AMP synthase, putative"/>
    <property type="match status" value="1"/>
</dbReference>
<comment type="catalytic activity">
    <reaction evidence="12 13">
        <text>L-threonine + hydrogencarbonate + ATP = L-threonylcarbamoyladenylate + diphosphate + H2O</text>
        <dbReference type="Rhea" id="RHEA:36407"/>
        <dbReference type="ChEBI" id="CHEBI:15377"/>
        <dbReference type="ChEBI" id="CHEBI:17544"/>
        <dbReference type="ChEBI" id="CHEBI:30616"/>
        <dbReference type="ChEBI" id="CHEBI:33019"/>
        <dbReference type="ChEBI" id="CHEBI:57926"/>
        <dbReference type="ChEBI" id="CHEBI:73682"/>
        <dbReference type="EC" id="2.7.7.87"/>
    </reaction>
</comment>
<dbReference type="InterPro" id="IPR006070">
    <property type="entry name" value="Sua5-like_dom"/>
</dbReference>
<evidence type="ECO:0000256" key="7">
    <source>
        <dbReference type="ARBA" id="ARBA00022694"/>
    </source>
</evidence>
<evidence type="ECO:0000256" key="1">
    <source>
        <dbReference type="ARBA" id="ARBA00004496"/>
    </source>
</evidence>
<dbReference type="PANTHER" id="PTHR17490:SF16">
    <property type="entry name" value="THREONYLCARBAMOYL-AMP SYNTHASE"/>
    <property type="match status" value="1"/>
</dbReference>
<feature type="binding site" evidence="14">
    <location>
        <position position="60"/>
    </location>
    <ligand>
        <name>ATP</name>
        <dbReference type="ChEBI" id="CHEBI:30616"/>
    </ligand>
</feature>
<feature type="binding site" evidence="14">
    <location>
        <position position="37"/>
    </location>
    <ligand>
        <name>L-threonine</name>
        <dbReference type="ChEBI" id="CHEBI:57926"/>
    </ligand>
</feature>
<dbReference type="GO" id="GO:0005524">
    <property type="term" value="F:ATP binding"/>
    <property type="evidence" value="ECO:0007669"/>
    <property type="project" value="UniProtKB-UniRule"/>
</dbReference>
<dbReference type="SUPFAM" id="SSF55821">
    <property type="entry name" value="YrdC/RibB"/>
    <property type="match status" value="1"/>
</dbReference>
<dbReference type="PROSITE" id="PS51163">
    <property type="entry name" value="YRDC"/>
    <property type="match status" value="1"/>
</dbReference>
<keyword evidence="9 13" id="KW-0547">Nucleotide-binding</keyword>
<feature type="binding site" evidence="14">
    <location>
        <position position="143"/>
    </location>
    <ligand>
        <name>L-threonine</name>
        <dbReference type="ChEBI" id="CHEBI:57926"/>
    </ligand>
</feature>
<dbReference type="STRING" id="1121291.SAMN02745134_03416"/>
<dbReference type="PIRSF" id="PIRSF004930">
    <property type="entry name" value="Tln_factor_SUA5"/>
    <property type="match status" value="1"/>
</dbReference>
<feature type="domain" description="YrdC-like" evidence="15">
    <location>
        <begin position="15"/>
        <end position="201"/>
    </location>
</feature>
<keyword evidence="8 13" id="KW-0548">Nucleotidyltransferase</keyword>
<comment type="subcellular location">
    <subcellularLocation>
        <location evidence="1 13">Cytoplasm</location>
    </subcellularLocation>
</comment>
<dbReference type="Gene3D" id="3.40.50.11030">
    <property type="entry name" value="Threonylcarbamoyl-AMP synthase, C-terminal domain"/>
    <property type="match status" value="1"/>
</dbReference>